<protein>
    <submittedName>
        <fullName evidence="1">Uncharacterized protein</fullName>
    </submittedName>
</protein>
<gene>
    <name evidence="1" type="ORF">O3303_13080</name>
</gene>
<proteinExistence type="predicted"/>
<organism evidence="1 2">
    <name type="scientific">Hymenobacter canadensis</name>
    <dbReference type="NCBI Taxonomy" id="2999067"/>
    <lineage>
        <taxon>Bacteria</taxon>
        <taxon>Pseudomonadati</taxon>
        <taxon>Bacteroidota</taxon>
        <taxon>Cytophagia</taxon>
        <taxon>Cytophagales</taxon>
        <taxon>Hymenobacteraceae</taxon>
        <taxon>Hymenobacter</taxon>
    </lineage>
</organism>
<accession>A0ABY7LLH4</accession>
<dbReference type="RefSeq" id="WP_269558838.1">
    <property type="nucleotide sequence ID" value="NZ_CP114767.1"/>
</dbReference>
<evidence type="ECO:0000313" key="1">
    <source>
        <dbReference type="EMBL" id="WBA40752.1"/>
    </source>
</evidence>
<dbReference type="Proteomes" id="UP001211005">
    <property type="component" value="Chromosome"/>
</dbReference>
<sequence length="57" mass="6193">MPFSLSAAKNRTICFTQKWPGATQEQAEALGIDLFTGSGATCRRVATCDEPVQKRFG</sequence>
<name>A0ABY7LLH4_9BACT</name>
<dbReference type="EMBL" id="CP114767">
    <property type="protein sequence ID" value="WBA40752.1"/>
    <property type="molecule type" value="Genomic_DNA"/>
</dbReference>
<keyword evidence="2" id="KW-1185">Reference proteome</keyword>
<evidence type="ECO:0000313" key="2">
    <source>
        <dbReference type="Proteomes" id="UP001211005"/>
    </source>
</evidence>
<reference evidence="1 2" key="1">
    <citation type="submission" date="2022-12" db="EMBL/GenBank/DDBJ databases">
        <title>Hymenobacter canadensis sp. nov. isolated from lake water of the Cambridge Bay, Canada.</title>
        <authorList>
            <person name="Kim W.H."/>
            <person name="Lee Y.M."/>
        </authorList>
    </citation>
    <scope>NUCLEOTIDE SEQUENCE [LARGE SCALE GENOMIC DNA]</scope>
    <source>
        <strain evidence="1 2">PAMC 29467</strain>
    </source>
</reference>